<sequence length="387" mass="45804">MNVMEVLLSKRWIVKAKEKELYYRVKDELPSVKKFFSEKLGYQVIVNPYLIKLEKIPTVAQPWMGIQDFTEPIHYEFLCLILAFLEDKEMEEQFVLSQLTEFIKLNHKEEAIDWTSYSYRRNLIKVLKFCIQNQLFLVDDGTEDSFREREDGEVLYENTGVSRYFMRNFATDISQLKSIEDYEGIEWTEGNEERGVIRRQKVYRNLLLSPAVYKSGESDEEFAYIKNYRNLIMDDFNRYFDCELQVHRTSAYLTVGENASIGKEFPEANTVSDAILLTNQLINQEIQEGRLTPEEDERIRISISSFQSILEQCKRQFGNGFLKKYREMESREFASLIMNKMEQYGFFSVNKQEEEVKIYPIAGKLIGRYPKDYQDGGQEHEQQMADE</sequence>
<dbReference type="Pfam" id="PF09661">
    <property type="entry name" value="DUF2398"/>
    <property type="match status" value="1"/>
</dbReference>
<proteinExistence type="predicted"/>
<dbReference type="AlphaFoldDB" id="A0A1H9ZV16"/>
<protein>
    <submittedName>
        <fullName evidence="1">TIGR02678 family protein</fullName>
    </submittedName>
</protein>
<evidence type="ECO:0000313" key="1">
    <source>
        <dbReference type="EMBL" id="SES85619.1"/>
    </source>
</evidence>
<gene>
    <name evidence="1" type="ORF">SAMN04487772_104128</name>
</gene>
<evidence type="ECO:0000313" key="2">
    <source>
        <dbReference type="Proteomes" id="UP000199800"/>
    </source>
</evidence>
<dbReference type="STRING" id="29364.SAMN04487772_104128"/>
<dbReference type="EMBL" id="FOHN01000004">
    <property type="protein sequence ID" value="SES85619.1"/>
    <property type="molecule type" value="Genomic_DNA"/>
</dbReference>
<dbReference type="NCBIfam" id="TIGR02678">
    <property type="entry name" value="TIGR02678 family protein"/>
    <property type="match status" value="1"/>
</dbReference>
<keyword evidence="2" id="KW-1185">Reference proteome</keyword>
<name>A0A1H9ZV16_9FIRM</name>
<organism evidence="1 2">
    <name type="scientific">[Clostridium] polysaccharolyticum</name>
    <dbReference type="NCBI Taxonomy" id="29364"/>
    <lineage>
        <taxon>Bacteria</taxon>
        <taxon>Bacillati</taxon>
        <taxon>Bacillota</taxon>
        <taxon>Clostridia</taxon>
        <taxon>Lachnospirales</taxon>
        <taxon>Lachnospiraceae</taxon>
    </lineage>
</organism>
<reference evidence="1 2" key="1">
    <citation type="submission" date="2016-10" db="EMBL/GenBank/DDBJ databases">
        <authorList>
            <person name="de Groot N.N."/>
        </authorList>
    </citation>
    <scope>NUCLEOTIDE SEQUENCE [LARGE SCALE GENOMIC DNA]</scope>
    <source>
        <strain evidence="1 2">DSM 1801</strain>
    </source>
</reference>
<dbReference type="OrthoDB" id="1654131at2"/>
<dbReference type="Proteomes" id="UP000199800">
    <property type="component" value="Unassembled WGS sequence"/>
</dbReference>
<accession>A0A1H9ZV16</accession>
<dbReference type="InterPro" id="IPR013494">
    <property type="entry name" value="CHP02678"/>
</dbReference>
<dbReference type="RefSeq" id="WP_092476681.1">
    <property type="nucleotide sequence ID" value="NZ_FOHN01000004.1"/>
</dbReference>